<dbReference type="EMBL" id="LGUA01000108">
    <property type="protein sequence ID" value="OAX84061.1"/>
    <property type="molecule type" value="Genomic_DNA"/>
</dbReference>
<protein>
    <submittedName>
        <fullName evidence="2">Uncharacterized protein</fullName>
    </submittedName>
</protein>
<dbReference type="OrthoDB" id="5418867at2759"/>
<feature type="compositionally biased region" description="Basic and acidic residues" evidence="1">
    <location>
        <begin position="92"/>
        <end position="102"/>
    </location>
</feature>
<feature type="compositionally biased region" description="Polar residues" evidence="1">
    <location>
        <begin position="19"/>
        <end position="28"/>
    </location>
</feature>
<reference evidence="2 3" key="1">
    <citation type="submission" date="2015-07" db="EMBL/GenBank/DDBJ databases">
        <title>Emmonsia species relationships and genome sequence.</title>
        <authorList>
            <person name="Cuomo C.A."/>
            <person name="Schwartz I.S."/>
            <person name="Kenyon C."/>
            <person name="de Hoog G.S."/>
            <person name="Govender N.P."/>
            <person name="Botha A."/>
            <person name="Moreno L."/>
            <person name="de Vries M."/>
            <person name="Munoz J.F."/>
            <person name="Stielow J.B."/>
        </authorList>
    </citation>
    <scope>NUCLEOTIDE SEQUENCE [LARGE SCALE GENOMIC DNA]</scope>
    <source>
        <strain evidence="2 3">CBS 136260</strain>
    </source>
</reference>
<proteinExistence type="predicted"/>
<evidence type="ECO:0000313" key="2">
    <source>
        <dbReference type="EMBL" id="OAX84061.1"/>
    </source>
</evidence>
<sequence>MAIQKRIQKLLAIAPKDASGTSIASTPAKQEKSPRGKDSATAGRIPPNGNPDLNTTGGRKRKVLAEWNDGDEDSTYGSRMKRQKPGKLGNIKLEKNDATVND</sequence>
<accession>A0A1B7P4U2</accession>
<evidence type="ECO:0000313" key="3">
    <source>
        <dbReference type="Proteomes" id="UP000091918"/>
    </source>
</evidence>
<name>A0A1B7P4U2_9EURO</name>
<evidence type="ECO:0000256" key="1">
    <source>
        <dbReference type="SAM" id="MobiDB-lite"/>
    </source>
</evidence>
<organism evidence="2 3">
    <name type="scientific">Emergomyces africanus</name>
    <dbReference type="NCBI Taxonomy" id="1955775"/>
    <lineage>
        <taxon>Eukaryota</taxon>
        <taxon>Fungi</taxon>
        <taxon>Dikarya</taxon>
        <taxon>Ascomycota</taxon>
        <taxon>Pezizomycotina</taxon>
        <taxon>Eurotiomycetes</taxon>
        <taxon>Eurotiomycetidae</taxon>
        <taxon>Onygenales</taxon>
        <taxon>Ajellomycetaceae</taxon>
        <taxon>Emergomyces</taxon>
    </lineage>
</organism>
<feature type="region of interest" description="Disordered" evidence="1">
    <location>
        <begin position="15"/>
        <end position="102"/>
    </location>
</feature>
<dbReference type="Proteomes" id="UP000091918">
    <property type="component" value="Unassembled WGS sequence"/>
</dbReference>
<keyword evidence="3" id="KW-1185">Reference proteome</keyword>
<gene>
    <name evidence="2" type="ORF">ACJ72_01565</name>
</gene>
<dbReference type="AlphaFoldDB" id="A0A1B7P4U2"/>
<feature type="compositionally biased region" description="Basic and acidic residues" evidence="1">
    <location>
        <begin position="29"/>
        <end position="38"/>
    </location>
</feature>
<comment type="caution">
    <text evidence="2">The sequence shown here is derived from an EMBL/GenBank/DDBJ whole genome shotgun (WGS) entry which is preliminary data.</text>
</comment>